<evidence type="ECO:0000313" key="3">
    <source>
        <dbReference type="Proteomes" id="UP000654670"/>
    </source>
</evidence>
<dbReference type="SUPFAM" id="SSF51735">
    <property type="entry name" value="NAD(P)-binding Rossmann-fold domains"/>
    <property type="match status" value="1"/>
</dbReference>
<dbReference type="EMBL" id="BMOK01000014">
    <property type="protein sequence ID" value="GGL61796.1"/>
    <property type="molecule type" value="Genomic_DNA"/>
</dbReference>
<accession>A0A917S6U5</accession>
<dbReference type="Pfam" id="PF01370">
    <property type="entry name" value="Epimerase"/>
    <property type="match status" value="1"/>
</dbReference>
<sequence>MNILILGGTVFLGRHLAEIAKEKGHCVTLFNRGNHSGILSHIEQLHGDRDGNLEVLKDRRWDAVIDTSGYVPRIVRKSIHLLSHLTDHYTFVSSISVYSDFSKQNIDEQADVGKLADETVEIINGETYGPLKALCELVVQEKMPNRTLIVRPGLIVGPYDPTDRFTYWPWRMMKGGTILAPGDPNARVQWIDVRDLASWILDMVEAKQTGIYHATGPKEPLTMSAFLDSCAEVLNTGVQFQWAKEEFLLDHGVAGWTEMPLWVPVKENMSGFQTVDNRKAIQAGLSFRPIRETIRETAEWVLERSADYDWKAGMKLERERELIEKIINKDQKA</sequence>
<keyword evidence="3" id="KW-1185">Reference proteome</keyword>
<dbReference type="InterPro" id="IPR050177">
    <property type="entry name" value="Lipid_A_modif_metabolic_enz"/>
</dbReference>
<dbReference type="AlphaFoldDB" id="A0A917S6U5"/>
<dbReference type="Gene3D" id="3.40.50.720">
    <property type="entry name" value="NAD(P)-binding Rossmann-like Domain"/>
    <property type="match status" value="1"/>
</dbReference>
<gene>
    <name evidence="2" type="ORF">GCM10007968_27240</name>
</gene>
<reference evidence="2" key="2">
    <citation type="submission" date="2020-09" db="EMBL/GenBank/DDBJ databases">
        <authorList>
            <person name="Sun Q."/>
            <person name="Ohkuma M."/>
        </authorList>
    </citation>
    <scope>NUCLEOTIDE SEQUENCE</scope>
    <source>
        <strain evidence="2">JCM 15325</strain>
    </source>
</reference>
<dbReference type="PANTHER" id="PTHR43245">
    <property type="entry name" value="BIFUNCTIONAL POLYMYXIN RESISTANCE PROTEIN ARNA"/>
    <property type="match status" value="1"/>
</dbReference>
<dbReference type="PANTHER" id="PTHR43245:SF13">
    <property type="entry name" value="UDP-D-APIOSE_UDP-D-XYLOSE SYNTHASE 2"/>
    <property type="match status" value="1"/>
</dbReference>
<dbReference type="InterPro" id="IPR001509">
    <property type="entry name" value="Epimerase_deHydtase"/>
</dbReference>
<proteinExistence type="predicted"/>
<comment type="caution">
    <text evidence="2">The sequence shown here is derived from an EMBL/GenBank/DDBJ whole genome shotgun (WGS) entry which is preliminary data.</text>
</comment>
<organism evidence="2 3">
    <name type="scientific">Sporolactobacillus putidus</name>
    <dbReference type="NCBI Taxonomy" id="492735"/>
    <lineage>
        <taxon>Bacteria</taxon>
        <taxon>Bacillati</taxon>
        <taxon>Bacillota</taxon>
        <taxon>Bacilli</taxon>
        <taxon>Bacillales</taxon>
        <taxon>Sporolactobacillaceae</taxon>
        <taxon>Sporolactobacillus</taxon>
    </lineage>
</organism>
<feature type="domain" description="NAD-dependent epimerase/dehydratase" evidence="1">
    <location>
        <begin position="3"/>
        <end position="209"/>
    </location>
</feature>
<dbReference type="RefSeq" id="WP_188804292.1">
    <property type="nucleotide sequence ID" value="NZ_BMOK01000014.1"/>
</dbReference>
<evidence type="ECO:0000313" key="2">
    <source>
        <dbReference type="EMBL" id="GGL61796.1"/>
    </source>
</evidence>
<name>A0A917S6U5_9BACL</name>
<dbReference type="Proteomes" id="UP000654670">
    <property type="component" value="Unassembled WGS sequence"/>
</dbReference>
<dbReference type="InterPro" id="IPR036291">
    <property type="entry name" value="NAD(P)-bd_dom_sf"/>
</dbReference>
<protein>
    <recommendedName>
        <fullName evidence="1">NAD-dependent epimerase/dehydratase domain-containing protein</fullName>
    </recommendedName>
</protein>
<reference evidence="2" key="1">
    <citation type="journal article" date="2014" name="Int. J. Syst. Evol. Microbiol.">
        <title>Complete genome sequence of Corynebacterium casei LMG S-19264T (=DSM 44701T), isolated from a smear-ripened cheese.</title>
        <authorList>
            <consortium name="US DOE Joint Genome Institute (JGI-PGF)"/>
            <person name="Walter F."/>
            <person name="Albersmeier A."/>
            <person name="Kalinowski J."/>
            <person name="Ruckert C."/>
        </authorList>
    </citation>
    <scope>NUCLEOTIDE SEQUENCE</scope>
    <source>
        <strain evidence="2">JCM 15325</strain>
    </source>
</reference>
<evidence type="ECO:0000259" key="1">
    <source>
        <dbReference type="Pfam" id="PF01370"/>
    </source>
</evidence>